<feature type="signal peptide" evidence="1">
    <location>
        <begin position="1"/>
        <end position="18"/>
    </location>
</feature>
<evidence type="ECO:0000313" key="3">
    <source>
        <dbReference type="Proteomes" id="UP000664521"/>
    </source>
</evidence>
<evidence type="ECO:0000313" key="2">
    <source>
        <dbReference type="EMBL" id="CAF9921552.1"/>
    </source>
</evidence>
<accession>A0A8H3FA62</accession>
<dbReference type="AlphaFoldDB" id="A0A8H3FA62"/>
<evidence type="ECO:0008006" key="4">
    <source>
        <dbReference type="Google" id="ProtNLM"/>
    </source>
</evidence>
<keyword evidence="1" id="KW-0732">Signal</keyword>
<proteinExistence type="predicted"/>
<keyword evidence="3" id="KW-1185">Reference proteome</keyword>
<gene>
    <name evidence="2" type="ORF">HETSPECPRED_004581</name>
</gene>
<dbReference type="Proteomes" id="UP000664521">
    <property type="component" value="Unassembled WGS sequence"/>
</dbReference>
<dbReference type="EMBL" id="CAJPDS010000028">
    <property type="protein sequence ID" value="CAF9921552.1"/>
    <property type="molecule type" value="Genomic_DNA"/>
</dbReference>
<organism evidence="2 3">
    <name type="scientific">Heterodermia speciosa</name>
    <dbReference type="NCBI Taxonomy" id="116794"/>
    <lineage>
        <taxon>Eukaryota</taxon>
        <taxon>Fungi</taxon>
        <taxon>Dikarya</taxon>
        <taxon>Ascomycota</taxon>
        <taxon>Pezizomycotina</taxon>
        <taxon>Lecanoromycetes</taxon>
        <taxon>OSLEUM clade</taxon>
        <taxon>Lecanoromycetidae</taxon>
        <taxon>Caliciales</taxon>
        <taxon>Physciaceae</taxon>
        <taxon>Heterodermia</taxon>
    </lineage>
</organism>
<comment type="caution">
    <text evidence="2">The sequence shown here is derived from an EMBL/GenBank/DDBJ whole genome shotgun (WGS) entry which is preliminary data.</text>
</comment>
<sequence length="381" mass="40050">MKIFHSLLLALTLPYARATLPTALTQSRCLTAYTSKSVIPSKTTTSYTLTFYQSVAYTVTPSKVLTPPATTSDEVLATSTITILITTTLPVPTITTTLTGADTVTVTTTVVTDATETLTYEANVADSTTSYIPVPDGFQYPSPTPGAPQKRDNDLLPAGGALIRGRATTTTKSPHCSGSPLKYPSKITCYKIVETLIPTTITKTAKTTTTKYAPTPTVTVSRTTTLTVTQGASVIITETATLASTKTTTEVTTITTDTITETVTYIPTYTQVQYAACTTAANVVSHDYQGRSLQLINSGGASFDYYTSSAYDCCAACFDNPNCYGASYGTGFDAVSCELLIGTSCPAAQGGVAGDYTNGADPSLALVFSNGPCGRYKYSES</sequence>
<name>A0A8H3FA62_9LECA</name>
<reference evidence="2" key="1">
    <citation type="submission" date="2021-03" db="EMBL/GenBank/DDBJ databases">
        <authorList>
            <person name="Tagirdzhanova G."/>
        </authorList>
    </citation>
    <scope>NUCLEOTIDE SEQUENCE</scope>
</reference>
<evidence type="ECO:0000256" key="1">
    <source>
        <dbReference type="SAM" id="SignalP"/>
    </source>
</evidence>
<protein>
    <recommendedName>
        <fullName evidence="4">Apple domain-containing protein</fullName>
    </recommendedName>
</protein>
<feature type="chain" id="PRO_5034244146" description="Apple domain-containing protein" evidence="1">
    <location>
        <begin position="19"/>
        <end position="381"/>
    </location>
</feature>
<dbReference type="OrthoDB" id="5428787at2759"/>